<dbReference type="Gene3D" id="1.25.40.80">
    <property type="match status" value="1"/>
</dbReference>
<feature type="domain" description="Photolyase/cryptochrome alpha/beta" evidence="7">
    <location>
        <begin position="3"/>
        <end position="133"/>
    </location>
</feature>
<dbReference type="GO" id="GO:0006950">
    <property type="term" value="P:response to stress"/>
    <property type="evidence" value="ECO:0007669"/>
    <property type="project" value="UniProtKB-ARBA"/>
</dbReference>
<dbReference type="Gene3D" id="1.10.579.10">
    <property type="entry name" value="DNA Cyclobutane Dipyrimidine Photolyase, subunit A, domain 3"/>
    <property type="match status" value="1"/>
</dbReference>
<feature type="binding site" evidence="5">
    <location>
        <position position="265"/>
    </location>
    <ligand>
        <name>FAD</name>
        <dbReference type="ChEBI" id="CHEBI:57692"/>
    </ligand>
</feature>
<sequence length="492" mass="58356">METINVLWFKRDLRLYDHAPLRQALESLYATLLIFFFEPSVIQLAEHSERHWIFAKESLQDLQNRLRPYQAHIYIFENEVIPVFKRILEKYKIHAVFSHQEIGQKVTFDRDKQFKKFCQAAQIQWIESKKDGVLRGLKNREGWNEQWVATMQTPTEKVNLTKLKAVHLEPSFFENYGLLNIENQKFTHDLQKGGETLAWRYLKSFTQERIVNYAKHLSKPAESRKSCSRISPYLAWGNLSIRQVYQVMQAEKEKFPFLQHAFTSFESRLHWHCHYIQRFEMECSMEFKNLHPAFDAVRQEVNPEYVHAWQTGRTGIPLVDACMRCVNATGYLNFRMRAMLVSFLTHHLFQPWQAGVAHLARQFLDYEVGIHFCQFQMQASTMGTASQKIRIYNPTKQAEDHDPEAKFIKTWLPELQNLPTYLAYEPWKITHLEEHLYKFKLGIDYPYPLVDIEESARKARDTLFEISKTDFAKRETLRITQKHSMPAYIAFG</sequence>
<dbReference type="OrthoDB" id="9772484at2"/>
<dbReference type="InterPro" id="IPR005101">
    <property type="entry name" value="Cryptochr/Photolyase_FAD-bd"/>
</dbReference>
<organism evidence="8 9">
    <name type="scientific">Thermoflexibacter ruber</name>
    <dbReference type="NCBI Taxonomy" id="1003"/>
    <lineage>
        <taxon>Bacteria</taxon>
        <taxon>Pseudomonadati</taxon>
        <taxon>Bacteroidota</taxon>
        <taxon>Cytophagia</taxon>
        <taxon>Cytophagales</taxon>
        <taxon>Thermoflexibacteraceae</taxon>
        <taxon>Thermoflexibacter</taxon>
    </lineage>
</organism>
<keyword evidence="3 5" id="KW-0274">FAD</keyword>
<dbReference type="GO" id="GO:0003904">
    <property type="term" value="F:deoxyribodipyrimidine photo-lyase activity"/>
    <property type="evidence" value="ECO:0007669"/>
    <property type="project" value="TreeGrafter"/>
</dbReference>
<dbReference type="Pfam" id="PF00875">
    <property type="entry name" value="DNA_photolyase"/>
    <property type="match status" value="1"/>
</dbReference>
<dbReference type="PROSITE" id="PS51645">
    <property type="entry name" value="PHR_CRY_ALPHA_BETA"/>
    <property type="match status" value="1"/>
</dbReference>
<keyword evidence="2 5" id="KW-0285">Flavoprotein</keyword>
<accession>A0A1I2BK86</accession>
<dbReference type="GO" id="GO:0009416">
    <property type="term" value="P:response to light stimulus"/>
    <property type="evidence" value="ECO:0007669"/>
    <property type="project" value="TreeGrafter"/>
</dbReference>
<keyword evidence="9" id="KW-1185">Reference proteome</keyword>
<dbReference type="Gene3D" id="3.40.50.620">
    <property type="entry name" value="HUPs"/>
    <property type="match status" value="1"/>
</dbReference>
<dbReference type="PRINTS" id="PR00147">
    <property type="entry name" value="DNAPHOTLYASE"/>
</dbReference>
<dbReference type="InterPro" id="IPR036134">
    <property type="entry name" value="Crypto/Photolyase_FAD-like_sf"/>
</dbReference>
<reference evidence="8 9" key="1">
    <citation type="submission" date="2016-10" db="EMBL/GenBank/DDBJ databases">
        <authorList>
            <person name="de Groot N.N."/>
        </authorList>
    </citation>
    <scope>NUCLEOTIDE SEQUENCE [LARGE SCALE GENOMIC DNA]</scope>
    <source>
        <strain>GEY</strain>
        <strain evidence="9">DSM 9560</strain>
    </source>
</reference>
<evidence type="ECO:0000256" key="6">
    <source>
        <dbReference type="RuleBase" id="RU004182"/>
    </source>
</evidence>
<gene>
    <name evidence="8" type="ORF">SAMN04488541_100338</name>
</gene>
<evidence type="ECO:0000256" key="1">
    <source>
        <dbReference type="ARBA" id="ARBA00001932"/>
    </source>
</evidence>
<dbReference type="STRING" id="1003.SAMN04488541_100338"/>
<evidence type="ECO:0000313" key="8">
    <source>
        <dbReference type="EMBL" id="SFE56208.1"/>
    </source>
</evidence>
<dbReference type="InterPro" id="IPR006050">
    <property type="entry name" value="DNA_photolyase_N"/>
</dbReference>
<dbReference type="Pfam" id="PF03441">
    <property type="entry name" value="FAD_binding_7"/>
    <property type="match status" value="1"/>
</dbReference>
<dbReference type="SUPFAM" id="SSF52425">
    <property type="entry name" value="Cryptochrome/photolyase, N-terminal domain"/>
    <property type="match status" value="1"/>
</dbReference>
<dbReference type="PANTHER" id="PTHR11455:SF9">
    <property type="entry name" value="CRYPTOCHROME CIRCADIAN CLOCK 5 ISOFORM X1"/>
    <property type="match status" value="1"/>
</dbReference>
<dbReference type="AlphaFoldDB" id="A0A1I2BK86"/>
<dbReference type="PANTHER" id="PTHR11455">
    <property type="entry name" value="CRYPTOCHROME"/>
    <property type="match status" value="1"/>
</dbReference>
<feature type="binding site" evidence="5">
    <location>
        <position position="213"/>
    </location>
    <ligand>
        <name>FAD</name>
        <dbReference type="ChEBI" id="CHEBI:57692"/>
    </ligand>
</feature>
<dbReference type="PROSITE" id="PS00394">
    <property type="entry name" value="DNA_PHOTOLYASES_1_1"/>
    <property type="match status" value="1"/>
</dbReference>
<name>A0A1I2BK86_9BACT</name>
<dbReference type="RefSeq" id="WP_091539289.1">
    <property type="nucleotide sequence ID" value="NZ_FONY01000003.1"/>
</dbReference>
<dbReference type="Proteomes" id="UP000199513">
    <property type="component" value="Unassembled WGS sequence"/>
</dbReference>
<dbReference type="GO" id="GO:0006139">
    <property type="term" value="P:nucleobase-containing compound metabolic process"/>
    <property type="evidence" value="ECO:0007669"/>
    <property type="project" value="UniProtKB-ARBA"/>
</dbReference>
<dbReference type="InterPro" id="IPR036155">
    <property type="entry name" value="Crypto/Photolyase_N_sf"/>
</dbReference>
<evidence type="ECO:0000256" key="3">
    <source>
        <dbReference type="ARBA" id="ARBA00022827"/>
    </source>
</evidence>
<dbReference type="SUPFAM" id="SSF48173">
    <property type="entry name" value="Cryptochrome/photolyase FAD-binding domain"/>
    <property type="match status" value="1"/>
</dbReference>
<dbReference type="InterPro" id="IPR014729">
    <property type="entry name" value="Rossmann-like_a/b/a_fold"/>
</dbReference>
<evidence type="ECO:0000259" key="7">
    <source>
        <dbReference type="PROSITE" id="PS51645"/>
    </source>
</evidence>
<proteinExistence type="inferred from homology"/>
<comment type="cofactor">
    <cofactor evidence="1">
        <name>(6R)-5,10-methylene-5,6,7,8-tetrahydrofolate</name>
        <dbReference type="ChEBI" id="CHEBI:15636"/>
    </cofactor>
</comment>
<evidence type="ECO:0000256" key="5">
    <source>
        <dbReference type="PIRSR" id="PIRSR602081-1"/>
    </source>
</evidence>
<dbReference type="EMBL" id="FONY01000003">
    <property type="protein sequence ID" value="SFE56208.1"/>
    <property type="molecule type" value="Genomic_DNA"/>
</dbReference>
<dbReference type="GO" id="GO:0071949">
    <property type="term" value="F:FAD binding"/>
    <property type="evidence" value="ECO:0007669"/>
    <property type="project" value="TreeGrafter"/>
</dbReference>
<protein>
    <submittedName>
        <fullName evidence="8">Deoxyribodipyrimidine photo-lyase family protein (Cryptochrome)</fullName>
    </submittedName>
</protein>
<dbReference type="InterPro" id="IPR002081">
    <property type="entry name" value="Cryptochrome/DNA_photolyase_1"/>
</dbReference>
<keyword evidence="8" id="KW-0456">Lyase</keyword>
<keyword evidence="4 6" id="KW-0157">Chromophore</keyword>
<comment type="cofactor">
    <cofactor evidence="5">
        <name>FAD</name>
        <dbReference type="ChEBI" id="CHEBI:57692"/>
    </cofactor>
    <text evidence="5">Binds 1 FAD per subunit.</text>
</comment>
<dbReference type="GO" id="GO:0003677">
    <property type="term" value="F:DNA binding"/>
    <property type="evidence" value="ECO:0007669"/>
    <property type="project" value="TreeGrafter"/>
</dbReference>
<comment type="similarity">
    <text evidence="6">Belongs to the DNA photolyase family.</text>
</comment>
<evidence type="ECO:0000256" key="4">
    <source>
        <dbReference type="ARBA" id="ARBA00022991"/>
    </source>
</evidence>
<evidence type="ECO:0000256" key="2">
    <source>
        <dbReference type="ARBA" id="ARBA00022630"/>
    </source>
</evidence>
<dbReference type="InterPro" id="IPR018394">
    <property type="entry name" value="DNA_photolyase_1_CS_C"/>
</dbReference>
<evidence type="ECO:0000313" key="9">
    <source>
        <dbReference type="Proteomes" id="UP000199513"/>
    </source>
</evidence>